<evidence type="ECO:0000313" key="3">
    <source>
        <dbReference type="Proteomes" id="UP000004217"/>
    </source>
</evidence>
<dbReference type="GO" id="GO:0016787">
    <property type="term" value="F:hydrolase activity"/>
    <property type="evidence" value="ECO:0007669"/>
    <property type="project" value="UniProtKB-KW"/>
</dbReference>
<accession>G2G3Q1</accession>
<comment type="caution">
    <text evidence="2">The sequence shown here is derived from an EMBL/GenBank/DDBJ whole genome shotgun (WGS) entry which is preliminary data.</text>
</comment>
<gene>
    <name evidence="2" type="ORF">SZN_00510</name>
</gene>
<evidence type="ECO:0000313" key="2">
    <source>
        <dbReference type="EMBL" id="EGX61797.1"/>
    </source>
</evidence>
<dbReference type="Gene3D" id="3.90.79.10">
    <property type="entry name" value="Nucleoside Triphosphate Pyrophosphohydrolase"/>
    <property type="match status" value="1"/>
</dbReference>
<proteinExistence type="predicted"/>
<name>G2G3Q1_9ACTN</name>
<dbReference type="InterPro" id="IPR000086">
    <property type="entry name" value="NUDIX_hydrolase_dom"/>
</dbReference>
<organism evidence="2 3">
    <name type="scientific">Streptomyces zinciresistens K42</name>
    <dbReference type="NCBI Taxonomy" id="700597"/>
    <lineage>
        <taxon>Bacteria</taxon>
        <taxon>Bacillati</taxon>
        <taxon>Actinomycetota</taxon>
        <taxon>Actinomycetes</taxon>
        <taxon>Kitasatosporales</taxon>
        <taxon>Streptomycetaceae</taxon>
        <taxon>Streptomyces</taxon>
    </lineage>
</organism>
<dbReference type="PROSITE" id="PS51462">
    <property type="entry name" value="NUDIX"/>
    <property type="match status" value="1"/>
</dbReference>
<sequence>MTRGETYAAAAVRELGEELGVAKEAVTVEAQLAQRSREHMVGGRTIRQVERYFPARLTAGDINPDRATQRDNIRDHRWWPLDELRATRETVYPRGLAAVVEKFLEHGVPERPVVLE</sequence>
<dbReference type="SUPFAM" id="SSF55811">
    <property type="entry name" value="Nudix"/>
    <property type="match status" value="1"/>
</dbReference>
<protein>
    <submittedName>
        <fullName evidence="2">NUDIX hydrolase</fullName>
    </submittedName>
</protein>
<dbReference type="InterPro" id="IPR015797">
    <property type="entry name" value="NUDIX_hydrolase-like_dom_sf"/>
</dbReference>
<dbReference type="PATRIC" id="fig|700597.3.peg.95"/>
<evidence type="ECO:0000259" key="1">
    <source>
        <dbReference type="PROSITE" id="PS51462"/>
    </source>
</evidence>
<dbReference type="EMBL" id="AGBF01000001">
    <property type="protein sequence ID" value="EGX61797.1"/>
    <property type="molecule type" value="Genomic_DNA"/>
</dbReference>
<keyword evidence="3" id="KW-1185">Reference proteome</keyword>
<feature type="domain" description="Nudix hydrolase" evidence="1">
    <location>
        <begin position="1"/>
        <end position="105"/>
    </location>
</feature>
<dbReference type="Pfam" id="PF00293">
    <property type="entry name" value="NUDIX"/>
    <property type="match status" value="1"/>
</dbReference>
<keyword evidence="2" id="KW-0378">Hydrolase</keyword>
<reference evidence="2 3" key="1">
    <citation type="submission" date="2011-08" db="EMBL/GenBank/DDBJ databases">
        <authorList>
            <person name="Lin Y."/>
            <person name="Hao X."/>
            <person name="Johnstone L."/>
            <person name="Miller S.J."/>
            <person name="Wei G."/>
            <person name="Rensing C."/>
        </authorList>
    </citation>
    <scope>NUCLEOTIDE SEQUENCE [LARGE SCALE GENOMIC DNA]</scope>
    <source>
        <strain evidence="2 3">K42</strain>
    </source>
</reference>
<dbReference type="Proteomes" id="UP000004217">
    <property type="component" value="Unassembled WGS sequence"/>
</dbReference>
<dbReference type="AlphaFoldDB" id="G2G3Q1"/>